<dbReference type="Proteomes" id="UP000236454">
    <property type="component" value="Unassembled WGS sequence"/>
</dbReference>
<evidence type="ECO:0000256" key="1">
    <source>
        <dbReference type="SAM" id="SignalP"/>
    </source>
</evidence>
<reference evidence="3 4" key="1">
    <citation type="submission" date="2016-10" db="EMBL/GenBank/DDBJ databases">
        <authorList>
            <person name="de Groot N.N."/>
        </authorList>
    </citation>
    <scope>NUCLEOTIDE SEQUENCE [LARGE SCALE GENOMIC DNA]</scope>
    <source>
        <strain evidence="3 4">CGMCC 1.7005</strain>
    </source>
</reference>
<dbReference type="OrthoDB" id="9814399at2"/>
<keyword evidence="1" id="KW-0732">Signal</keyword>
<feature type="chain" id="PRO_5014919171" evidence="1">
    <location>
        <begin position="25"/>
        <end position="150"/>
    </location>
</feature>
<dbReference type="InterPro" id="IPR019223">
    <property type="entry name" value="DUF2147"/>
</dbReference>
<accession>A0A1I6XJP4</accession>
<organism evidence="3 4">
    <name type="scientific">Lishizhenia tianjinensis</name>
    <dbReference type="NCBI Taxonomy" id="477690"/>
    <lineage>
        <taxon>Bacteria</taxon>
        <taxon>Pseudomonadati</taxon>
        <taxon>Bacteroidota</taxon>
        <taxon>Flavobacteriia</taxon>
        <taxon>Flavobacteriales</taxon>
        <taxon>Crocinitomicaceae</taxon>
        <taxon>Lishizhenia</taxon>
    </lineage>
</organism>
<dbReference type="Gene3D" id="2.40.128.520">
    <property type="match status" value="1"/>
</dbReference>
<dbReference type="PANTHER" id="PTHR36919">
    <property type="entry name" value="BLR1215 PROTEIN"/>
    <property type="match status" value="1"/>
</dbReference>
<sequence>MKSLLLMFSCVLLMGATTKSSSTAEPTIFGKWITIDDETNKKKSVVEIFERDGKVYGKIVKLYPREGRGPNPKCDKCTDDRKDQPLVGLEIIRDMEKDDDEYEDGTICDPENGKIYDCALWLNEDNTNRLMVRGYLGFFYRTQIWVRLPE</sequence>
<evidence type="ECO:0000313" key="4">
    <source>
        <dbReference type="Proteomes" id="UP000236454"/>
    </source>
</evidence>
<keyword evidence="4" id="KW-1185">Reference proteome</keyword>
<gene>
    <name evidence="3" type="ORF">SAMN05216474_0228</name>
</gene>
<dbReference type="PANTHER" id="PTHR36919:SF3">
    <property type="entry name" value="BLL5882 PROTEIN"/>
    <property type="match status" value="1"/>
</dbReference>
<dbReference type="RefSeq" id="WP_090245400.1">
    <property type="nucleotide sequence ID" value="NZ_FPAS01000001.1"/>
</dbReference>
<protein>
    <submittedName>
        <fullName evidence="3">Uncharacterized conserved protein, DUF2147 family</fullName>
    </submittedName>
</protein>
<feature type="domain" description="DUF2147" evidence="2">
    <location>
        <begin position="30"/>
        <end position="147"/>
    </location>
</feature>
<feature type="signal peptide" evidence="1">
    <location>
        <begin position="1"/>
        <end position="24"/>
    </location>
</feature>
<evidence type="ECO:0000313" key="3">
    <source>
        <dbReference type="EMBL" id="SFT38074.1"/>
    </source>
</evidence>
<name>A0A1I6XJP4_9FLAO</name>
<dbReference type="AlphaFoldDB" id="A0A1I6XJP4"/>
<proteinExistence type="predicted"/>
<evidence type="ECO:0000259" key="2">
    <source>
        <dbReference type="Pfam" id="PF09917"/>
    </source>
</evidence>
<dbReference type="EMBL" id="FPAS01000001">
    <property type="protein sequence ID" value="SFT38074.1"/>
    <property type="molecule type" value="Genomic_DNA"/>
</dbReference>
<dbReference type="Pfam" id="PF09917">
    <property type="entry name" value="DUF2147"/>
    <property type="match status" value="1"/>
</dbReference>